<dbReference type="SUPFAM" id="SSF102114">
    <property type="entry name" value="Radical SAM enzymes"/>
    <property type="match status" value="1"/>
</dbReference>
<dbReference type="OrthoDB" id="9806827at2"/>
<protein>
    <submittedName>
        <fullName evidence="2">Radical SAM family uncharacterized protein</fullName>
    </submittedName>
</protein>
<evidence type="ECO:0000313" key="2">
    <source>
        <dbReference type="EMBL" id="SDM28372.1"/>
    </source>
</evidence>
<dbReference type="InterPro" id="IPR058240">
    <property type="entry name" value="rSAM_sf"/>
</dbReference>
<dbReference type="PROSITE" id="PS51918">
    <property type="entry name" value="RADICAL_SAM"/>
    <property type="match status" value="1"/>
</dbReference>
<dbReference type="GO" id="GO:0003824">
    <property type="term" value="F:catalytic activity"/>
    <property type="evidence" value="ECO:0007669"/>
    <property type="project" value="InterPro"/>
</dbReference>
<dbReference type="EMBL" id="FNHQ01000004">
    <property type="protein sequence ID" value="SDM28372.1"/>
    <property type="molecule type" value="Genomic_DNA"/>
</dbReference>
<reference evidence="2 3" key="1">
    <citation type="submission" date="2016-10" db="EMBL/GenBank/DDBJ databases">
        <authorList>
            <person name="de Groot N.N."/>
        </authorList>
    </citation>
    <scope>NUCLEOTIDE SEQUENCE [LARGE SCALE GENOMIC DNA]</scope>
    <source>
        <strain evidence="2 3">DSM 16981</strain>
    </source>
</reference>
<accession>A0A1G9RYX5</accession>
<sequence length="629" mass="70599">MSHTVHIDPILLGKVSKPARYIGGEWNSVVKDHQTVKLTVAYAFPDVYEVSMSHLGLRILYALLNERIDVAAERVYTPWPDMEELMLDKGYPLFSLETKTRVCDFDVVGFTLQYELSFSNILNMLYLAGIPMLSKDRGEDMPLIIAGGPCAFNAEPLADYIDVFCLGESEESVQLLADTIIDWKENGKPGGKKGVLKILAGQQGNYIPAFYNVSYDENGNFVSLTPSEPEAKTCIEKCIVADEEHVFFPTKPIVPNIDIVHNRAVLELFRGCSRGCRFCQAGMLYRPVREKTPEHLLQLAKEIIANSGYNEISLMSLSSADYSCLGELVDMLLQEFEGKKVSVSLPSLRVDSFSVDIAKKVQQVRKSGLTFAPEAGTQRLRDVINKGVTEENMLAACENAFKNGWSTVKLYFMMGLPTETDEDLAGIADLAYKVLNLYRKITGKNNGRVTVSVSSFVPKSHTAFQWFGQMPIEEIRRKQEYIKTLIRDKHISYHYHDAKTGHIEAAFARGDRRLGSVLMEAWKLGAKFDGWSEFFNYDRWLQAFANAGVDPDYYAARSRNVNEALPWDHLSNGAVKPFLQREWQRAAAGELTPDCRHLSCTGCGVCPSLGVHIIDNKEGRDYEKTSFSC</sequence>
<dbReference type="Pfam" id="PF04055">
    <property type="entry name" value="Radical_SAM"/>
    <property type="match status" value="1"/>
</dbReference>
<dbReference type="InterPro" id="IPR007197">
    <property type="entry name" value="rSAM"/>
</dbReference>
<dbReference type="Proteomes" id="UP000199309">
    <property type="component" value="Unassembled WGS sequence"/>
</dbReference>
<dbReference type="CDD" id="cd01335">
    <property type="entry name" value="Radical_SAM"/>
    <property type="match status" value="1"/>
</dbReference>
<dbReference type="GO" id="GO:0051536">
    <property type="term" value="F:iron-sulfur cluster binding"/>
    <property type="evidence" value="ECO:0007669"/>
    <property type="project" value="InterPro"/>
</dbReference>
<dbReference type="InterPro" id="IPR023862">
    <property type="entry name" value="CHP03960_rSAM"/>
</dbReference>
<dbReference type="Gene3D" id="3.80.30.20">
    <property type="entry name" value="tm_1862 like domain"/>
    <property type="match status" value="1"/>
</dbReference>
<name>A0A1G9RYX5_9FIRM</name>
<evidence type="ECO:0000259" key="1">
    <source>
        <dbReference type="PROSITE" id="PS51918"/>
    </source>
</evidence>
<dbReference type="AlphaFoldDB" id="A0A1G9RYX5"/>
<feature type="domain" description="Radical SAM core" evidence="1">
    <location>
        <begin position="258"/>
        <end position="492"/>
    </location>
</feature>
<evidence type="ECO:0000313" key="3">
    <source>
        <dbReference type="Proteomes" id="UP000199309"/>
    </source>
</evidence>
<dbReference type="PANTHER" id="PTHR42731:SF1">
    <property type="entry name" value="RADICAL SAM DOMAIN PROTEIN"/>
    <property type="match status" value="1"/>
</dbReference>
<dbReference type="NCBIfam" id="TIGR03960">
    <property type="entry name" value="rSAM_fuse_unch"/>
    <property type="match status" value="1"/>
</dbReference>
<dbReference type="InterPro" id="IPR023404">
    <property type="entry name" value="rSAM_horseshoe"/>
</dbReference>
<dbReference type="SFLD" id="SFLDG01082">
    <property type="entry name" value="B12-binding_domain_containing"/>
    <property type="match status" value="1"/>
</dbReference>
<dbReference type="InterPro" id="IPR045784">
    <property type="entry name" value="Radical_SAM_N2"/>
</dbReference>
<dbReference type="Pfam" id="PF19864">
    <property type="entry name" value="Radical_SAM_N2"/>
    <property type="match status" value="1"/>
</dbReference>
<organism evidence="2 3">
    <name type="scientific">Megasphaera paucivorans</name>
    <dbReference type="NCBI Taxonomy" id="349095"/>
    <lineage>
        <taxon>Bacteria</taxon>
        <taxon>Bacillati</taxon>
        <taxon>Bacillota</taxon>
        <taxon>Negativicutes</taxon>
        <taxon>Veillonellales</taxon>
        <taxon>Veillonellaceae</taxon>
        <taxon>Megasphaera</taxon>
    </lineage>
</organism>
<dbReference type="SFLD" id="SFLDS00029">
    <property type="entry name" value="Radical_SAM"/>
    <property type="match status" value="1"/>
</dbReference>
<dbReference type="InterPro" id="IPR006638">
    <property type="entry name" value="Elp3/MiaA/NifB-like_rSAM"/>
</dbReference>
<dbReference type="STRING" id="349095.SAMN05660299_00575"/>
<keyword evidence="3" id="KW-1185">Reference proteome</keyword>
<dbReference type="SMART" id="SM00729">
    <property type="entry name" value="Elp3"/>
    <property type="match status" value="1"/>
</dbReference>
<gene>
    <name evidence="2" type="ORF">SAMN05660299_00575</name>
</gene>
<proteinExistence type="predicted"/>
<dbReference type="RefSeq" id="WP_091647991.1">
    <property type="nucleotide sequence ID" value="NZ_FNHQ01000004.1"/>
</dbReference>
<dbReference type="PANTHER" id="PTHR42731">
    <property type="entry name" value="SLL1084 PROTEIN"/>
    <property type="match status" value="1"/>
</dbReference>